<name>A0ACB9YQU7_9PEZI</name>
<keyword evidence="2" id="KW-1185">Reference proteome</keyword>
<accession>A0ACB9YQU7</accession>
<protein>
    <submittedName>
        <fullName evidence="1">Uncharacterized protein</fullName>
    </submittedName>
</protein>
<evidence type="ECO:0000313" key="1">
    <source>
        <dbReference type="EMBL" id="KAI4861771.1"/>
    </source>
</evidence>
<sequence length="214" mass="23056">MKFTAALLSLAGLASAAEFGIAANPNAKSFADLGNGFYTVPIVNGTLDYASAVRDTTDLVAAAAALDARDLAAPDQMPGKCVPQFPTRKTTCRARDIRRADYLRAYANFLQWIETGPDDGWLEKRCCKSVVFGLAVVSACSKANRQPTCKDEVAEAMCELDEFCAEDDGGDIMIRSWAKQYGRHNVRDGDGLQRFAAAAVEGGDEVEVEGEQDE</sequence>
<evidence type="ECO:0000313" key="2">
    <source>
        <dbReference type="Proteomes" id="UP001497700"/>
    </source>
</evidence>
<gene>
    <name evidence="1" type="ORF">F4820DRAFT_451621</name>
</gene>
<dbReference type="Proteomes" id="UP001497700">
    <property type="component" value="Unassembled WGS sequence"/>
</dbReference>
<dbReference type="EMBL" id="MU393542">
    <property type="protein sequence ID" value="KAI4861771.1"/>
    <property type="molecule type" value="Genomic_DNA"/>
</dbReference>
<reference evidence="1 2" key="1">
    <citation type="journal article" date="2022" name="New Phytol.">
        <title>Ecological generalism drives hyperdiversity of secondary metabolite gene clusters in xylarialean endophytes.</title>
        <authorList>
            <person name="Franco M.E.E."/>
            <person name="Wisecaver J.H."/>
            <person name="Arnold A.E."/>
            <person name="Ju Y.M."/>
            <person name="Slot J.C."/>
            <person name="Ahrendt S."/>
            <person name="Moore L.P."/>
            <person name="Eastman K.E."/>
            <person name="Scott K."/>
            <person name="Konkel Z."/>
            <person name="Mondo S.J."/>
            <person name="Kuo A."/>
            <person name="Hayes R.D."/>
            <person name="Haridas S."/>
            <person name="Andreopoulos B."/>
            <person name="Riley R."/>
            <person name="LaButti K."/>
            <person name="Pangilinan J."/>
            <person name="Lipzen A."/>
            <person name="Amirebrahimi M."/>
            <person name="Yan J."/>
            <person name="Adam C."/>
            <person name="Keymanesh K."/>
            <person name="Ng V."/>
            <person name="Louie K."/>
            <person name="Northen T."/>
            <person name="Drula E."/>
            <person name="Henrissat B."/>
            <person name="Hsieh H.M."/>
            <person name="Youens-Clark K."/>
            <person name="Lutzoni F."/>
            <person name="Miadlikowska J."/>
            <person name="Eastwood D.C."/>
            <person name="Hamelin R.C."/>
            <person name="Grigoriev I.V."/>
            <person name="U'Ren J.M."/>
        </authorList>
    </citation>
    <scope>NUCLEOTIDE SEQUENCE [LARGE SCALE GENOMIC DNA]</scope>
    <source>
        <strain evidence="1 2">CBS 119005</strain>
    </source>
</reference>
<proteinExistence type="predicted"/>
<comment type="caution">
    <text evidence="1">The sequence shown here is derived from an EMBL/GenBank/DDBJ whole genome shotgun (WGS) entry which is preliminary data.</text>
</comment>
<organism evidence="1 2">
    <name type="scientific">Hypoxylon rubiginosum</name>
    <dbReference type="NCBI Taxonomy" id="110542"/>
    <lineage>
        <taxon>Eukaryota</taxon>
        <taxon>Fungi</taxon>
        <taxon>Dikarya</taxon>
        <taxon>Ascomycota</taxon>
        <taxon>Pezizomycotina</taxon>
        <taxon>Sordariomycetes</taxon>
        <taxon>Xylariomycetidae</taxon>
        <taxon>Xylariales</taxon>
        <taxon>Hypoxylaceae</taxon>
        <taxon>Hypoxylon</taxon>
    </lineage>
</organism>